<organism evidence="2 3">
    <name type="scientific">Caerostris extrusa</name>
    <name type="common">Bark spider</name>
    <name type="synonym">Caerostris bankana</name>
    <dbReference type="NCBI Taxonomy" id="172846"/>
    <lineage>
        <taxon>Eukaryota</taxon>
        <taxon>Metazoa</taxon>
        <taxon>Ecdysozoa</taxon>
        <taxon>Arthropoda</taxon>
        <taxon>Chelicerata</taxon>
        <taxon>Arachnida</taxon>
        <taxon>Araneae</taxon>
        <taxon>Araneomorphae</taxon>
        <taxon>Entelegynae</taxon>
        <taxon>Araneoidea</taxon>
        <taxon>Araneidae</taxon>
        <taxon>Caerostris</taxon>
    </lineage>
</organism>
<keyword evidence="3" id="KW-1185">Reference proteome</keyword>
<protein>
    <submittedName>
        <fullName evidence="2">Uncharacterized protein</fullName>
    </submittedName>
</protein>
<name>A0AAV4PJQ1_CAEEX</name>
<feature type="region of interest" description="Disordered" evidence="1">
    <location>
        <begin position="65"/>
        <end position="89"/>
    </location>
</feature>
<gene>
    <name evidence="2" type="ORF">CEXT_617851</name>
</gene>
<sequence>MKFQHVTTSIPKQLQGKSASHFQITSDPQFLTPPLCAGQFIIPPTPGHLRKHRSLPARPCSQRITAHKQERASTPNYLSRDRQLVGANI</sequence>
<reference evidence="2 3" key="1">
    <citation type="submission" date="2021-06" db="EMBL/GenBank/DDBJ databases">
        <title>Caerostris extrusa draft genome.</title>
        <authorList>
            <person name="Kono N."/>
            <person name="Arakawa K."/>
        </authorList>
    </citation>
    <scope>NUCLEOTIDE SEQUENCE [LARGE SCALE GENOMIC DNA]</scope>
</reference>
<dbReference type="Proteomes" id="UP001054945">
    <property type="component" value="Unassembled WGS sequence"/>
</dbReference>
<proteinExistence type="predicted"/>
<accession>A0AAV4PJQ1</accession>
<evidence type="ECO:0000313" key="2">
    <source>
        <dbReference type="EMBL" id="GIX97291.1"/>
    </source>
</evidence>
<dbReference type="AlphaFoldDB" id="A0AAV4PJQ1"/>
<dbReference type="EMBL" id="BPLR01004763">
    <property type="protein sequence ID" value="GIX97291.1"/>
    <property type="molecule type" value="Genomic_DNA"/>
</dbReference>
<comment type="caution">
    <text evidence="2">The sequence shown here is derived from an EMBL/GenBank/DDBJ whole genome shotgun (WGS) entry which is preliminary data.</text>
</comment>
<evidence type="ECO:0000313" key="3">
    <source>
        <dbReference type="Proteomes" id="UP001054945"/>
    </source>
</evidence>
<evidence type="ECO:0000256" key="1">
    <source>
        <dbReference type="SAM" id="MobiDB-lite"/>
    </source>
</evidence>